<dbReference type="PROSITE" id="PS51186">
    <property type="entry name" value="GNAT"/>
    <property type="match status" value="1"/>
</dbReference>
<name>A0A2K9EU62_9RHOB</name>
<keyword evidence="2" id="KW-0808">Transferase</keyword>
<dbReference type="PANTHER" id="PTHR43441">
    <property type="entry name" value="RIBOSOMAL-PROTEIN-SERINE ACETYLTRANSFERASE"/>
    <property type="match status" value="1"/>
</dbReference>
<protein>
    <submittedName>
        <fullName evidence="2">N-acetyltransferase</fullName>
    </submittedName>
</protein>
<dbReference type="InterPro" id="IPR000182">
    <property type="entry name" value="GNAT_dom"/>
</dbReference>
<keyword evidence="3" id="KW-1185">Reference proteome</keyword>
<dbReference type="Gene3D" id="3.40.630.30">
    <property type="match status" value="1"/>
</dbReference>
<dbReference type="AlphaFoldDB" id="A0A2K9EU62"/>
<dbReference type="PANTHER" id="PTHR43441:SF2">
    <property type="entry name" value="FAMILY ACETYLTRANSFERASE, PUTATIVE (AFU_ORTHOLOGUE AFUA_7G00850)-RELATED"/>
    <property type="match status" value="1"/>
</dbReference>
<organism evidence="2 3">
    <name type="scientific">Paracoccus tegillarcae</name>
    <dbReference type="NCBI Taxonomy" id="1529068"/>
    <lineage>
        <taxon>Bacteria</taxon>
        <taxon>Pseudomonadati</taxon>
        <taxon>Pseudomonadota</taxon>
        <taxon>Alphaproteobacteria</taxon>
        <taxon>Rhodobacterales</taxon>
        <taxon>Paracoccaceae</taxon>
        <taxon>Paracoccus</taxon>
    </lineage>
</organism>
<proteinExistence type="predicted"/>
<dbReference type="GO" id="GO:0008999">
    <property type="term" value="F:protein-N-terminal-alanine acetyltransferase activity"/>
    <property type="evidence" value="ECO:0007669"/>
    <property type="project" value="TreeGrafter"/>
</dbReference>
<dbReference type="OrthoDB" id="5295305at2"/>
<evidence type="ECO:0000313" key="3">
    <source>
        <dbReference type="Proteomes" id="UP000233742"/>
    </source>
</evidence>
<dbReference type="GO" id="GO:1990189">
    <property type="term" value="F:protein N-terminal-serine acetyltransferase activity"/>
    <property type="evidence" value="ECO:0007669"/>
    <property type="project" value="TreeGrafter"/>
</dbReference>
<evidence type="ECO:0000313" key="2">
    <source>
        <dbReference type="EMBL" id="AUH34396.1"/>
    </source>
</evidence>
<dbReference type="FunFam" id="3.40.630.30:FF:000047">
    <property type="entry name" value="Acetyltransferase, GNAT family"/>
    <property type="match status" value="1"/>
</dbReference>
<sequence length="238" mass="26418">MQQSQPVLGAELAGFTLPPVPGPDEIAGRLARLERLDADAHAPDLFAANRGADEVFDYLNYGPFDQLDDYRDWQAGMAEKSDPCFYAIRDLAAGRVLGIASFLRIEPPNGVIEIGHIQMSPPLQRTAVASEALILMITWAFEAGYRRVEWKCNALNAGSRRAALRLGFTAEGIFRQHMINKGRNRDTAWYSIIDQEWPLLRGAYQTWLSPDNFDAGGRQRQSLSDLTARAVPGRQDAG</sequence>
<dbReference type="GO" id="GO:0005737">
    <property type="term" value="C:cytoplasm"/>
    <property type="evidence" value="ECO:0007669"/>
    <property type="project" value="TreeGrafter"/>
</dbReference>
<dbReference type="Proteomes" id="UP000233742">
    <property type="component" value="Chromosome"/>
</dbReference>
<gene>
    <name evidence="2" type="ORF">CUV01_14270</name>
</gene>
<evidence type="ECO:0000259" key="1">
    <source>
        <dbReference type="PROSITE" id="PS51186"/>
    </source>
</evidence>
<accession>A0A2K9EU62</accession>
<dbReference type="Pfam" id="PF13302">
    <property type="entry name" value="Acetyltransf_3"/>
    <property type="match status" value="1"/>
</dbReference>
<dbReference type="RefSeq" id="WP_101461058.1">
    <property type="nucleotide sequence ID" value="NZ_CP025408.1"/>
</dbReference>
<feature type="domain" description="N-acetyltransferase" evidence="1">
    <location>
        <begin position="31"/>
        <end position="196"/>
    </location>
</feature>
<dbReference type="InterPro" id="IPR016181">
    <property type="entry name" value="Acyl_CoA_acyltransferase"/>
</dbReference>
<dbReference type="EMBL" id="CP025408">
    <property type="protein sequence ID" value="AUH34396.1"/>
    <property type="molecule type" value="Genomic_DNA"/>
</dbReference>
<dbReference type="InterPro" id="IPR051908">
    <property type="entry name" value="Ribosomal_N-acetyltransferase"/>
</dbReference>
<reference evidence="2 3" key="1">
    <citation type="submission" date="2017-12" db="EMBL/GenBank/DDBJ databases">
        <authorList>
            <person name="Hurst M.R.H."/>
        </authorList>
    </citation>
    <scope>NUCLEOTIDE SEQUENCE [LARGE SCALE GENOMIC DNA]</scope>
    <source>
        <strain evidence="2 3">BM15</strain>
    </source>
</reference>
<dbReference type="KEGG" id="paro:CUV01_14270"/>
<dbReference type="SUPFAM" id="SSF55729">
    <property type="entry name" value="Acyl-CoA N-acyltransferases (Nat)"/>
    <property type="match status" value="1"/>
</dbReference>